<dbReference type="EMBL" id="JAPDHF010000020">
    <property type="protein sequence ID" value="KAJ4006108.1"/>
    <property type="molecule type" value="Genomic_DNA"/>
</dbReference>
<dbReference type="AlphaFoldDB" id="A0A9W8PGI2"/>
<sequence>MSSSQGPSQDWMQLPRGQFLTLLHVKDGVASTSLPEEFQLTDTDRGLLMGRILNDEDYWDRLLKGYIRLGAEPTLDWIIPVHRTQGPGFQTAFVKFIERVYQEPRMSRKGDKLIGTFKWFIQNPDNIHASSASDLELVSDSDVVTDTPQFYQSHSACPRPPIDHLTEMLKWLTSGPRLNSYHIKNICKMIDMLVAKGAVIDLHQNRFIEEYPRINPDAKKIPDNAVEIAMMPQCPASFLQTFLSTQSPEEQNFTRRSPVWRASGPILPRGMHYAVTSVEWIVTRIVQDLFNENKYDGPTVCIRHQYLQKLILLLNPAWTEYEECEALTQLVEVVEEVEPLFEVDVIGQLYKSDLFAAEVWFKLCRAVPGLASDVYQAECDRQTAEFGNRRHRFVIDKSWDPRIQWMEGEFKKHISDADADLAVNRDLKNAWKMMIFERGEDRQWWEIEDQDKWYVSIHEVRKTIERDPLYGVVF</sequence>
<gene>
    <name evidence="1" type="ORF">NW766_010936</name>
</gene>
<evidence type="ECO:0000313" key="1">
    <source>
        <dbReference type="EMBL" id="KAJ4006108.1"/>
    </source>
</evidence>
<reference evidence="1" key="1">
    <citation type="submission" date="2022-10" db="EMBL/GenBank/DDBJ databases">
        <title>Fusarium specimens isolated from Avocado Roots.</title>
        <authorList>
            <person name="Stajich J."/>
            <person name="Roper C."/>
            <person name="Heimlech-Rivalta G."/>
        </authorList>
    </citation>
    <scope>NUCLEOTIDE SEQUENCE</scope>
    <source>
        <strain evidence="1">CF00143</strain>
    </source>
</reference>
<dbReference type="Proteomes" id="UP001152130">
    <property type="component" value="Unassembled WGS sequence"/>
</dbReference>
<proteinExistence type="predicted"/>
<protein>
    <submittedName>
        <fullName evidence="1">Uncharacterized protein</fullName>
    </submittedName>
</protein>
<evidence type="ECO:0000313" key="2">
    <source>
        <dbReference type="Proteomes" id="UP001152130"/>
    </source>
</evidence>
<organism evidence="1 2">
    <name type="scientific">Fusarium irregulare</name>
    <dbReference type="NCBI Taxonomy" id="2494466"/>
    <lineage>
        <taxon>Eukaryota</taxon>
        <taxon>Fungi</taxon>
        <taxon>Dikarya</taxon>
        <taxon>Ascomycota</taxon>
        <taxon>Pezizomycotina</taxon>
        <taxon>Sordariomycetes</taxon>
        <taxon>Hypocreomycetidae</taxon>
        <taxon>Hypocreales</taxon>
        <taxon>Nectriaceae</taxon>
        <taxon>Fusarium</taxon>
        <taxon>Fusarium incarnatum-equiseti species complex</taxon>
    </lineage>
</organism>
<comment type="caution">
    <text evidence="1">The sequence shown here is derived from an EMBL/GenBank/DDBJ whole genome shotgun (WGS) entry which is preliminary data.</text>
</comment>
<name>A0A9W8PGI2_9HYPO</name>
<keyword evidence="2" id="KW-1185">Reference proteome</keyword>
<accession>A0A9W8PGI2</accession>